<reference evidence="1 2" key="1">
    <citation type="submission" date="2016-03" db="EMBL/GenBank/DDBJ databases">
        <authorList>
            <person name="Zhang H."/>
            <person name="Liu R."/>
            <person name="Wang M."/>
            <person name="Wang H."/>
            <person name="Wang L."/>
            <person name="Song L."/>
        </authorList>
    </citation>
    <scope>NUCLEOTIDE SEQUENCE [LARGE SCALE GENOMIC DNA]</scope>
    <source>
        <strain evidence="1 2">DSM 16098</strain>
    </source>
</reference>
<dbReference type="Proteomes" id="UP000075621">
    <property type="component" value="Unassembled WGS sequence"/>
</dbReference>
<evidence type="ECO:0000313" key="2">
    <source>
        <dbReference type="Proteomes" id="UP000075621"/>
    </source>
</evidence>
<organism evidence="1 2">
    <name type="scientific">Pseudoalteromonas agarivorans</name>
    <dbReference type="NCBI Taxonomy" id="176102"/>
    <lineage>
        <taxon>Bacteria</taxon>
        <taxon>Pseudomonadati</taxon>
        <taxon>Pseudomonadota</taxon>
        <taxon>Gammaproteobacteria</taxon>
        <taxon>Alteromonadales</taxon>
        <taxon>Pseudoalteromonadaceae</taxon>
        <taxon>Pseudoalteromonas</taxon>
    </lineage>
</organism>
<evidence type="ECO:0008006" key="3">
    <source>
        <dbReference type="Google" id="ProtNLM"/>
    </source>
</evidence>
<proteinExistence type="predicted"/>
<accession>A0ABR5VRC8</accession>
<name>A0ABR5VRC8_9GAMM</name>
<dbReference type="RefSeq" id="WP_064386470.1">
    <property type="nucleotide sequence ID" value="NZ_LVCM01000021.1"/>
</dbReference>
<protein>
    <recommendedName>
        <fullName evidence="3">Cellulase Ig-like domain-containing protein</fullName>
    </recommendedName>
</protein>
<sequence length="579" mass="66175">MSMMKIKLLLTLLLIFSFNINIVSADTAIKFNGANSFASFDVWQPTGPFKIVVWLGETPSDPSKKTYLLSNSDTKEFVLFNQSSVQIKLGDKYPGIWNKLNFYQTRFLEITVKNGELIASDGLKSFSVKKDFIDPTDVSFNWLFRRSNKFSEGSLQGLGLIDLNNFENSRNFGVSATGEPQLISAKEDSFFEFHNITPADLISGLEVPNPNVSDVDNISDLADMISTKYPGNPMINKTSNTGNEYAWNGYYWLRTYLHFYSVTNKIEYLDLAIELANKMLSDTDMTRNRNSFSPTNSYKRAPKLFFLNERDKIAPGWERSLNDSSITVLTDGMILNGIMRIVDTIRTENLTDYFTFADFYTSSAQKIVDSHESSYSISKNPAIKGSFYYVNLYNDNYGDSGLYSNPLAHNHNLTMATAMLYLDKWSDRPDFYKPKIMSIIDFFTDNLEYHNDGTCTWNYNWDRRGESHERYEDINHGHIDVGFFVVAEREEYFNNLDIMKCLAKTAVERIAIGPGPIPQFVTGEGISQKGEQIAFSYDWRELSKFEPSIISRSNNIMRHAVASPTWFRQYAALAMTLEN</sequence>
<gene>
    <name evidence="1" type="ORF">A2I98_16150</name>
</gene>
<evidence type="ECO:0000313" key="1">
    <source>
        <dbReference type="EMBL" id="KYL32851.1"/>
    </source>
</evidence>
<dbReference type="EMBL" id="LVCM01000021">
    <property type="protein sequence ID" value="KYL32851.1"/>
    <property type="molecule type" value="Genomic_DNA"/>
</dbReference>
<comment type="caution">
    <text evidence="1">The sequence shown here is derived from an EMBL/GenBank/DDBJ whole genome shotgun (WGS) entry which is preliminary data.</text>
</comment>